<keyword evidence="5 7" id="KW-0560">Oxidoreductase</keyword>
<keyword evidence="10" id="KW-1185">Reference proteome</keyword>
<dbReference type="PATRIC" id="fig|1423792.3.peg.716"/>
<evidence type="ECO:0000256" key="3">
    <source>
        <dbReference type="ARBA" id="ARBA00022650"/>
    </source>
</evidence>
<comment type="similarity">
    <text evidence="7">Belongs to the gamma-glutamyl phosphate reductase family.</text>
</comment>
<comment type="pathway">
    <text evidence="1 7">Amino-acid biosynthesis; L-proline biosynthesis; L-glutamate 5-semialdehyde from L-glutamate: step 2/2.</text>
</comment>
<keyword evidence="7" id="KW-0963">Cytoplasm</keyword>
<dbReference type="PROSITE" id="PS01223">
    <property type="entry name" value="PROA"/>
    <property type="match status" value="1"/>
</dbReference>
<dbReference type="InterPro" id="IPR016162">
    <property type="entry name" value="Ald_DH_N"/>
</dbReference>
<dbReference type="FunFam" id="3.40.309.10:FF:000006">
    <property type="entry name" value="Gamma-glutamyl phosphate reductase"/>
    <property type="match status" value="1"/>
</dbReference>
<keyword evidence="2 7" id="KW-0028">Amino-acid biosynthesis</keyword>
<dbReference type="GO" id="GO:0005737">
    <property type="term" value="C:cytoplasm"/>
    <property type="evidence" value="ECO:0007669"/>
    <property type="project" value="UniProtKB-SubCell"/>
</dbReference>
<proteinExistence type="inferred from homology"/>
<dbReference type="HAMAP" id="MF_00412">
    <property type="entry name" value="ProA"/>
    <property type="match status" value="1"/>
</dbReference>
<dbReference type="Gene3D" id="3.40.309.10">
    <property type="entry name" value="Aldehyde Dehydrogenase, Chain A, domain 2"/>
    <property type="match status" value="1"/>
</dbReference>
<dbReference type="EMBL" id="AZEC01000012">
    <property type="protein sequence ID" value="KRL11333.1"/>
    <property type="molecule type" value="Genomic_DNA"/>
</dbReference>
<dbReference type="PANTHER" id="PTHR11063:SF8">
    <property type="entry name" value="DELTA-1-PYRROLINE-5-CARBOXYLATE SYNTHASE"/>
    <property type="match status" value="1"/>
</dbReference>
<sequence length="418" mass="44850">MMTHESIDLTTMGQAAQDAAGVLAQLSSVKKNAVLQAMADALIAQTDMITAANQADLAHAQDLPKKFVDRLKLTPARITDMANGLRQVAGLPDPTDQIDKGWTTAAGLNIVQQRVPLGVVAIIYEARPNVTVDAAGLTFKSGNAVILRGGKEAIRSNTALANILQDVLKAQDLPVAAVQLITDTSHASSQALMRLNGYVDVLIPRGSARLIQAVVQNATVPVIETGAGNCHIYVDKAADLQMAENIVVNAKVQRPSVCNAAEKLLIHQDVAKEYLPVLAKALRAHGVELRGDERTRAIVPDMVAATATDWDTEYNDLIMAVKVVDSLDDAIHHINTHNTKHSEAIITNDYAASQRFLQRIDAACVYVNASTRFTDGFEFGFGAEIGISTQKLHARGPMGLAQLTTTKYEIRGDGQVRA</sequence>
<dbReference type="SUPFAM" id="SSF53720">
    <property type="entry name" value="ALDH-like"/>
    <property type="match status" value="1"/>
</dbReference>
<gene>
    <name evidence="7" type="primary">proA</name>
    <name evidence="9" type="ORF">FD09_GL000701</name>
</gene>
<comment type="caution">
    <text evidence="9">The sequence shown here is derived from an EMBL/GenBank/DDBJ whole genome shotgun (WGS) entry which is preliminary data.</text>
</comment>
<keyword evidence="4 7" id="KW-0521">NADP</keyword>
<keyword evidence="3 7" id="KW-0641">Proline biosynthesis</keyword>
<dbReference type="InterPro" id="IPR016161">
    <property type="entry name" value="Ald_DH/histidinol_DH"/>
</dbReference>
<dbReference type="CDD" id="cd07079">
    <property type="entry name" value="ALDH_F18-19_ProA-GPR"/>
    <property type="match status" value="1"/>
</dbReference>
<comment type="function">
    <text evidence="7">Catalyzes the NADPH-dependent reduction of L-glutamate 5-phosphate into L-glutamate 5-semialdehyde and phosphate. The product spontaneously undergoes cyclization to form 1-pyrroline-5-carboxylate.</text>
</comment>
<dbReference type="UniPathway" id="UPA00098">
    <property type="reaction ID" value="UER00360"/>
</dbReference>
<reference evidence="9 10" key="1">
    <citation type="journal article" date="2015" name="Genome Announc.">
        <title>Expanding the biotechnology potential of lactobacilli through comparative genomics of 213 strains and associated genera.</title>
        <authorList>
            <person name="Sun Z."/>
            <person name="Harris H.M."/>
            <person name="McCann A."/>
            <person name="Guo C."/>
            <person name="Argimon S."/>
            <person name="Zhang W."/>
            <person name="Yang X."/>
            <person name="Jeffery I.B."/>
            <person name="Cooney J.C."/>
            <person name="Kagawa T.F."/>
            <person name="Liu W."/>
            <person name="Song Y."/>
            <person name="Salvetti E."/>
            <person name="Wrobel A."/>
            <person name="Rasinkangas P."/>
            <person name="Parkhill J."/>
            <person name="Rea M.C."/>
            <person name="O'Sullivan O."/>
            <person name="Ritari J."/>
            <person name="Douillard F.P."/>
            <person name="Paul Ross R."/>
            <person name="Yang R."/>
            <person name="Briner A.E."/>
            <person name="Felis G.E."/>
            <person name="de Vos W.M."/>
            <person name="Barrangou R."/>
            <person name="Klaenhammer T.R."/>
            <person name="Caufield P.W."/>
            <person name="Cui Y."/>
            <person name="Zhang H."/>
            <person name="O'Toole P.W."/>
        </authorList>
    </citation>
    <scope>NUCLEOTIDE SEQUENCE [LARGE SCALE GENOMIC DNA]</scope>
    <source>
        <strain evidence="9 10">DSM 12744</strain>
    </source>
</reference>
<evidence type="ECO:0000256" key="7">
    <source>
        <dbReference type="HAMAP-Rule" id="MF_00412"/>
    </source>
</evidence>
<dbReference type="NCBIfam" id="TIGR00407">
    <property type="entry name" value="proA"/>
    <property type="match status" value="1"/>
</dbReference>
<dbReference type="Gene3D" id="3.40.605.10">
    <property type="entry name" value="Aldehyde Dehydrogenase, Chain A, domain 1"/>
    <property type="match status" value="1"/>
</dbReference>
<evidence type="ECO:0000259" key="8">
    <source>
        <dbReference type="Pfam" id="PF00171"/>
    </source>
</evidence>
<dbReference type="STRING" id="1423792.FD09_GL000701"/>
<dbReference type="InterPro" id="IPR020593">
    <property type="entry name" value="G-glutamylP_reductase_CS"/>
</dbReference>
<dbReference type="PANTHER" id="PTHR11063">
    <property type="entry name" value="GLUTAMATE SEMIALDEHYDE DEHYDROGENASE"/>
    <property type="match status" value="1"/>
</dbReference>
<dbReference type="GO" id="GO:0055129">
    <property type="term" value="P:L-proline biosynthetic process"/>
    <property type="evidence" value="ECO:0007669"/>
    <property type="project" value="UniProtKB-UniRule"/>
</dbReference>
<dbReference type="GO" id="GO:0004350">
    <property type="term" value="F:glutamate-5-semialdehyde dehydrogenase activity"/>
    <property type="evidence" value="ECO:0007669"/>
    <property type="project" value="UniProtKB-UniRule"/>
</dbReference>
<evidence type="ECO:0000256" key="5">
    <source>
        <dbReference type="ARBA" id="ARBA00023002"/>
    </source>
</evidence>
<dbReference type="PIRSF" id="PIRSF000151">
    <property type="entry name" value="GPR"/>
    <property type="match status" value="1"/>
</dbReference>
<accession>A0A0R1N0W8</accession>
<dbReference type="InterPro" id="IPR015590">
    <property type="entry name" value="Aldehyde_DH_dom"/>
</dbReference>
<comment type="catalytic activity">
    <reaction evidence="6 7">
        <text>L-glutamate 5-semialdehyde + phosphate + NADP(+) = L-glutamyl 5-phosphate + NADPH + H(+)</text>
        <dbReference type="Rhea" id="RHEA:19541"/>
        <dbReference type="ChEBI" id="CHEBI:15378"/>
        <dbReference type="ChEBI" id="CHEBI:43474"/>
        <dbReference type="ChEBI" id="CHEBI:57783"/>
        <dbReference type="ChEBI" id="CHEBI:58066"/>
        <dbReference type="ChEBI" id="CHEBI:58274"/>
        <dbReference type="ChEBI" id="CHEBI:58349"/>
        <dbReference type="EC" id="1.2.1.41"/>
    </reaction>
</comment>
<dbReference type="InterPro" id="IPR016163">
    <property type="entry name" value="Ald_DH_C"/>
</dbReference>
<dbReference type="InterPro" id="IPR012134">
    <property type="entry name" value="Glu-5-SA_DH"/>
</dbReference>
<dbReference type="EC" id="1.2.1.41" evidence="7"/>
<evidence type="ECO:0000256" key="6">
    <source>
        <dbReference type="ARBA" id="ARBA00049024"/>
    </source>
</evidence>
<evidence type="ECO:0000313" key="10">
    <source>
        <dbReference type="Proteomes" id="UP000051330"/>
    </source>
</evidence>
<feature type="domain" description="Aldehyde dehydrogenase" evidence="8">
    <location>
        <begin position="318"/>
        <end position="380"/>
    </location>
</feature>
<name>A0A0R1N0W8_9LACO</name>
<comment type="subcellular location">
    <subcellularLocation>
        <location evidence="7">Cytoplasm</location>
    </subcellularLocation>
</comment>
<feature type="domain" description="Aldehyde dehydrogenase" evidence="8">
    <location>
        <begin position="10"/>
        <end position="288"/>
    </location>
</feature>
<evidence type="ECO:0000256" key="2">
    <source>
        <dbReference type="ARBA" id="ARBA00022605"/>
    </source>
</evidence>
<dbReference type="AlphaFoldDB" id="A0A0R1N0W8"/>
<evidence type="ECO:0000313" key="9">
    <source>
        <dbReference type="EMBL" id="KRL11333.1"/>
    </source>
</evidence>
<dbReference type="NCBIfam" id="NF001221">
    <property type="entry name" value="PRK00197.1"/>
    <property type="match status" value="1"/>
</dbReference>
<protein>
    <recommendedName>
        <fullName evidence="7">Gamma-glutamyl phosphate reductase</fullName>
        <shortName evidence="7">GPR</shortName>
        <ecNumber evidence="7">1.2.1.41</ecNumber>
    </recommendedName>
    <alternativeName>
        <fullName evidence="7">Glutamate-5-semialdehyde dehydrogenase</fullName>
    </alternativeName>
    <alternativeName>
        <fullName evidence="7">Glutamyl-gamma-semialdehyde dehydrogenase</fullName>
        <shortName evidence="7">GSA dehydrogenase</shortName>
    </alternativeName>
</protein>
<organism evidence="9 10">
    <name type="scientific">Schleiferilactobacillus perolens DSM 12744</name>
    <dbReference type="NCBI Taxonomy" id="1423792"/>
    <lineage>
        <taxon>Bacteria</taxon>
        <taxon>Bacillati</taxon>
        <taxon>Bacillota</taxon>
        <taxon>Bacilli</taxon>
        <taxon>Lactobacillales</taxon>
        <taxon>Lactobacillaceae</taxon>
        <taxon>Schleiferilactobacillus</taxon>
    </lineage>
</organism>
<dbReference type="InterPro" id="IPR000965">
    <property type="entry name" value="GPR_dom"/>
</dbReference>
<evidence type="ECO:0000256" key="1">
    <source>
        <dbReference type="ARBA" id="ARBA00004985"/>
    </source>
</evidence>
<dbReference type="Proteomes" id="UP000051330">
    <property type="component" value="Unassembled WGS sequence"/>
</dbReference>
<dbReference type="GO" id="GO:0050661">
    <property type="term" value="F:NADP binding"/>
    <property type="evidence" value="ECO:0007669"/>
    <property type="project" value="InterPro"/>
</dbReference>
<dbReference type="Pfam" id="PF00171">
    <property type="entry name" value="Aldedh"/>
    <property type="match status" value="2"/>
</dbReference>
<evidence type="ECO:0000256" key="4">
    <source>
        <dbReference type="ARBA" id="ARBA00022857"/>
    </source>
</evidence>